<accession>A0A4Y7RG20</accession>
<comment type="caution">
    <text evidence="1">The sequence shown here is derived from an EMBL/GenBank/DDBJ whole genome shotgun (WGS) entry which is preliminary data.</text>
</comment>
<dbReference type="Proteomes" id="UP000298324">
    <property type="component" value="Unassembled WGS sequence"/>
</dbReference>
<sequence length="90" mass="9900">MSPIDINGINPVLHVLLEAVVEKQLQDKNPPETKETVERLVKEGFSGHAARAALASLLIPYIFKALKEKEPFNEESFVNRAGAYARKGGV</sequence>
<dbReference type="Pfam" id="PF08897">
    <property type="entry name" value="DUF1841"/>
    <property type="match status" value="1"/>
</dbReference>
<proteinExistence type="predicted"/>
<dbReference type="EMBL" id="QFGA01000001">
    <property type="protein sequence ID" value="TEB07739.1"/>
    <property type="molecule type" value="Genomic_DNA"/>
</dbReference>
<keyword evidence="2" id="KW-1185">Reference proteome</keyword>
<reference evidence="1 2" key="1">
    <citation type="journal article" date="2018" name="Environ. Microbiol.">
        <title>Novel energy conservation strategies and behaviour of Pelotomaculum schinkii driving syntrophic propionate catabolism.</title>
        <authorList>
            <person name="Hidalgo-Ahumada C.A.P."/>
            <person name="Nobu M.K."/>
            <person name="Narihiro T."/>
            <person name="Tamaki H."/>
            <person name="Liu W.T."/>
            <person name="Kamagata Y."/>
            <person name="Stams A.J.M."/>
            <person name="Imachi H."/>
            <person name="Sousa D.Z."/>
        </authorList>
    </citation>
    <scope>NUCLEOTIDE SEQUENCE [LARGE SCALE GENOMIC DNA]</scope>
    <source>
        <strain evidence="1 2">HH</strain>
    </source>
</reference>
<dbReference type="AlphaFoldDB" id="A0A4Y7RG20"/>
<protein>
    <submittedName>
        <fullName evidence="1">Uncharacterized protein</fullName>
    </submittedName>
</protein>
<evidence type="ECO:0000313" key="1">
    <source>
        <dbReference type="EMBL" id="TEB07739.1"/>
    </source>
</evidence>
<gene>
    <name evidence="1" type="ORF">Psch_01294</name>
</gene>
<evidence type="ECO:0000313" key="2">
    <source>
        <dbReference type="Proteomes" id="UP000298324"/>
    </source>
</evidence>
<organism evidence="1 2">
    <name type="scientific">Pelotomaculum schinkii</name>
    <dbReference type="NCBI Taxonomy" id="78350"/>
    <lineage>
        <taxon>Bacteria</taxon>
        <taxon>Bacillati</taxon>
        <taxon>Bacillota</taxon>
        <taxon>Clostridia</taxon>
        <taxon>Eubacteriales</taxon>
        <taxon>Desulfotomaculaceae</taxon>
        <taxon>Pelotomaculum</taxon>
    </lineage>
</organism>
<name>A0A4Y7RG20_9FIRM</name>
<dbReference type="InterPro" id="IPR014993">
    <property type="entry name" value="DUF1841"/>
</dbReference>